<feature type="transmembrane region" description="Helical" evidence="1">
    <location>
        <begin position="33"/>
        <end position="54"/>
    </location>
</feature>
<reference evidence="2" key="1">
    <citation type="submission" date="2023-06" db="EMBL/GenBank/DDBJ databases">
        <title>Genome-scale phylogeny and comparative genomics of the fungal order Sordariales.</title>
        <authorList>
            <consortium name="Lawrence Berkeley National Laboratory"/>
            <person name="Hensen N."/>
            <person name="Bonometti L."/>
            <person name="Westerberg I."/>
            <person name="Brannstrom I.O."/>
            <person name="Guillou S."/>
            <person name="Cros-Aarteil S."/>
            <person name="Calhoun S."/>
            <person name="Haridas S."/>
            <person name="Kuo A."/>
            <person name="Mondo S."/>
            <person name="Pangilinan J."/>
            <person name="Riley R."/>
            <person name="Labutti K."/>
            <person name="Andreopoulos B."/>
            <person name="Lipzen A."/>
            <person name="Chen C."/>
            <person name="Yanf M."/>
            <person name="Daum C."/>
            <person name="Ng V."/>
            <person name="Clum A."/>
            <person name="Steindorff A."/>
            <person name="Ohm R."/>
            <person name="Martin F."/>
            <person name="Silar P."/>
            <person name="Natvig D."/>
            <person name="Lalanne C."/>
            <person name="Gautier V."/>
            <person name="Ament-Velasquez S.L."/>
            <person name="Kruys A."/>
            <person name="Hutchinson M.I."/>
            <person name="Powell A.J."/>
            <person name="Barry K."/>
            <person name="Miller A.N."/>
            <person name="Grigoriev I.V."/>
            <person name="Debuchy R."/>
            <person name="Gladieux P."/>
            <person name="Thoren M.H."/>
            <person name="Johannesson H."/>
        </authorList>
    </citation>
    <scope>NUCLEOTIDE SEQUENCE</scope>
    <source>
        <strain evidence="2">PSN4</strain>
    </source>
</reference>
<proteinExistence type="predicted"/>
<feature type="transmembrane region" description="Helical" evidence="1">
    <location>
        <begin position="99"/>
        <end position="125"/>
    </location>
</feature>
<organism evidence="2 3">
    <name type="scientific">Echria macrotheca</name>
    <dbReference type="NCBI Taxonomy" id="438768"/>
    <lineage>
        <taxon>Eukaryota</taxon>
        <taxon>Fungi</taxon>
        <taxon>Dikarya</taxon>
        <taxon>Ascomycota</taxon>
        <taxon>Pezizomycotina</taxon>
        <taxon>Sordariomycetes</taxon>
        <taxon>Sordariomycetidae</taxon>
        <taxon>Sordariales</taxon>
        <taxon>Schizotheciaceae</taxon>
        <taxon>Echria</taxon>
    </lineage>
</organism>
<gene>
    <name evidence="2" type="ORF">QBC47DRAFT_376310</name>
</gene>
<dbReference type="Proteomes" id="UP001239445">
    <property type="component" value="Unassembled WGS sequence"/>
</dbReference>
<keyword evidence="1" id="KW-0472">Membrane</keyword>
<protein>
    <submittedName>
        <fullName evidence="2">Uncharacterized protein</fullName>
    </submittedName>
</protein>
<keyword evidence="3" id="KW-1185">Reference proteome</keyword>
<dbReference type="EMBL" id="MU839830">
    <property type="protein sequence ID" value="KAK1757543.1"/>
    <property type="molecule type" value="Genomic_DNA"/>
</dbReference>
<accession>A0AAJ0FBP3</accession>
<keyword evidence="1" id="KW-0812">Transmembrane</keyword>
<name>A0AAJ0FBP3_9PEZI</name>
<dbReference type="AlphaFoldDB" id="A0AAJ0FBP3"/>
<evidence type="ECO:0000313" key="2">
    <source>
        <dbReference type="EMBL" id="KAK1757543.1"/>
    </source>
</evidence>
<evidence type="ECO:0000256" key="1">
    <source>
        <dbReference type="SAM" id="Phobius"/>
    </source>
</evidence>
<evidence type="ECO:0000313" key="3">
    <source>
        <dbReference type="Proteomes" id="UP001239445"/>
    </source>
</evidence>
<sequence>MCELTSVHPMSLKGNANTKEQASNAPWPTNFRLNLATVHAAFATIGATLASLLADETAAERRKTTLETTTAAALTGWRLLLILHRGLRRIVTLGLGRTAVGWLGVLRVTAAAVVLRRWALLIVLLSRHGGSTRKSEASSGGIYLRANRWTLPTNTLS</sequence>
<keyword evidence="1" id="KW-1133">Transmembrane helix</keyword>
<comment type="caution">
    <text evidence="2">The sequence shown here is derived from an EMBL/GenBank/DDBJ whole genome shotgun (WGS) entry which is preliminary data.</text>
</comment>